<dbReference type="GO" id="GO:0000724">
    <property type="term" value="P:double-strand break repair via homologous recombination"/>
    <property type="evidence" value="ECO:0007669"/>
    <property type="project" value="TreeGrafter"/>
</dbReference>
<dbReference type="CDD" id="cd18794">
    <property type="entry name" value="SF2_C_RecQ"/>
    <property type="match status" value="1"/>
</dbReference>
<dbReference type="GO" id="GO:0046872">
    <property type="term" value="F:metal ion binding"/>
    <property type="evidence" value="ECO:0007669"/>
    <property type="project" value="UniProtKB-KW"/>
</dbReference>
<dbReference type="SMART" id="SM00490">
    <property type="entry name" value="HELICc"/>
    <property type="match status" value="1"/>
</dbReference>
<keyword evidence="7" id="KW-0238">DNA-binding</keyword>
<dbReference type="InterPro" id="IPR032284">
    <property type="entry name" value="RecQ_Zn-bd"/>
</dbReference>
<evidence type="ECO:0000313" key="14">
    <source>
        <dbReference type="EMBL" id="VDO08044.1"/>
    </source>
</evidence>
<evidence type="ECO:0000313" key="16">
    <source>
        <dbReference type="WBParaSite" id="HNAJ_0001048401-mRNA-1"/>
    </source>
</evidence>
<keyword evidence="10" id="KW-0539">Nucleus</keyword>
<evidence type="ECO:0000256" key="10">
    <source>
        <dbReference type="RuleBase" id="RU364117"/>
    </source>
</evidence>
<proteinExistence type="inferred from homology"/>
<evidence type="ECO:0000256" key="4">
    <source>
        <dbReference type="ARBA" id="ARBA00022801"/>
    </source>
</evidence>
<keyword evidence="3 10" id="KW-0547">Nucleotide-binding</keyword>
<keyword evidence="8" id="KW-0413">Isomerase</keyword>
<dbReference type="STRING" id="102285.A0A158QIY3"/>
<dbReference type="InterPro" id="IPR027417">
    <property type="entry name" value="P-loop_NTPase"/>
</dbReference>
<dbReference type="InterPro" id="IPR011545">
    <property type="entry name" value="DEAD/DEAH_box_helicase_dom"/>
</dbReference>
<gene>
    <name evidence="14" type="ORF">HNAJ_LOCUS10479</name>
</gene>
<dbReference type="Gene3D" id="1.10.10.10">
    <property type="entry name" value="Winged helix-like DNA-binding domain superfamily/Winged helix DNA-binding domain"/>
    <property type="match status" value="1"/>
</dbReference>
<dbReference type="Gene3D" id="3.40.50.300">
    <property type="entry name" value="P-loop containing nucleotide triphosphate hydrolases"/>
    <property type="match status" value="2"/>
</dbReference>
<dbReference type="PROSITE" id="PS51194">
    <property type="entry name" value="HELICASE_CTER"/>
    <property type="match status" value="1"/>
</dbReference>
<feature type="domain" description="Helicase C-terminal" evidence="13">
    <location>
        <begin position="301"/>
        <end position="446"/>
    </location>
</feature>
<dbReference type="PANTHER" id="PTHR13710:SF105">
    <property type="entry name" value="ATP-DEPENDENT DNA HELICASE Q1"/>
    <property type="match status" value="1"/>
</dbReference>
<evidence type="ECO:0000256" key="9">
    <source>
        <dbReference type="ARBA" id="ARBA00034617"/>
    </source>
</evidence>
<comment type="catalytic activity">
    <reaction evidence="9 10">
        <text>Couples ATP hydrolysis with the unwinding of duplex DNA by translocating in the 3'-5' direction.</text>
        <dbReference type="EC" id="5.6.2.4"/>
    </reaction>
</comment>
<dbReference type="GO" id="GO:0043138">
    <property type="term" value="F:3'-5' DNA helicase activity"/>
    <property type="evidence" value="ECO:0007669"/>
    <property type="project" value="UniProtKB-EC"/>
</dbReference>
<organism evidence="16">
    <name type="scientific">Rodentolepis nana</name>
    <name type="common">Dwarf tapeworm</name>
    <name type="synonym">Hymenolepis nana</name>
    <dbReference type="NCBI Taxonomy" id="102285"/>
    <lineage>
        <taxon>Eukaryota</taxon>
        <taxon>Metazoa</taxon>
        <taxon>Spiralia</taxon>
        <taxon>Lophotrochozoa</taxon>
        <taxon>Platyhelminthes</taxon>
        <taxon>Cestoda</taxon>
        <taxon>Eucestoda</taxon>
        <taxon>Cyclophyllidea</taxon>
        <taxon>Hymenolepididae</taxon>
        <taxon>Rodentolepis</taxon>
    </lineage>
</organism>
<dbReference type="PROSITE" id="PS51192">
    <property type="entry name" value="HELICASE_ATP_BIND_1"/>
    <property type="match status" value="1"/>
</dbReference>
<evidence type="ECO:0000256" key="8">
    <source>
        <dbReference type="ARBA" id="ARBA00023235"/>
    </source>
</evidence>
<dbReference type="GO" id="GO:0005737">
    <property type="term" value="C:cytoplasm"/>
    <property type="evidence" value="ECO:0007669"/>
    <property type="project" value="TreeGrafter"/>
</dbReference>
<dbReference type="OrthoDB" id="10261556at2759"/>
<dbReference type="GO" id="GO:0005524">
    <property type="term" value="F:ATP binding"/>
    <property type="evidence" value="ECO:0007669"/>
    <property type="project" value="UniProtKB-KW"/>
</dbReference>
<dbReference type="Pfam" id="PF16124">
    <property type="entry name" value="RecQ_Zn_bind"/>
    <property type="match status" value="1"/>
</dbReference>
<reference evidence="16" key="1">
    <citation type="submission" date="2016-04" db="UniProtKB">
        <authorList>
            <consortium name="WormBaseParasite"/>
        </authorList>
    </citation>
    <scope>IDENTIFICATION</scope>
</reference>
<evidence type="ECO:0000259" key="12">
    <source>
        <dbReference type="PROSITE" id="PS51192"/>
    </source>
</evidence>
<dbReference type="Pfam" id="PF00271">
    <property type="entry name" value="Helicase_C"/>
    <property type="match status" value="1"/>
</dbReference>
<evidence type="ECO:0000256" key="6">
    <source>
        <dbReference type="ARBA" id="ARBA00022840"/>
    </source>
</evidence>
<evidence type="ECO:0000259" key="13">
    <source>
        <dbReference type="PROSITE" id="PS51194"/>
    </source>
</evidence>
<dbReference type="GO" id="GO:0009378">
    <property type="term" value="F:four-way junction helicase activity"/>
    <property type="evidence" value="ECO:0007669"/>
    <property type="project" value="TreeGrafter"/>
</dbReference>
<dbReference type="InterPro" id="IPR004589">
    <property type="entry name" value="DNA_helicase_ATP-dep_RecQ"/>
</dbReference>
<accession>A0A158QIY3</accession>
<dbReference type="SMART" id="SM00487">
    <property type="entry name" value="DEXDc"/>
    <property type="match status" value="1"/>
</dbReference>
<reference evidence="14 15" key="2">
    <citation type="submission" date="2018-11" db="EMBL/GenBank/DDBJ databases">
        <authorList>
            <consortium name="Pathogen Informatics"/>
        </authorList>
    </citation>
    <scope>NUCLEOTIDE SEQUENCE [LARGE SCALE GENOMIC DNA]</scope>
</reference>
<keyword evidence="5 10" id="KW-0347">Helicase</keyword>
<comment type="catalytic activity">
    <reaction evidence="10">
        <text>ATP + H2O = ADP + phosphate + H(+)</text>
        <dbReference type="Rhea" id="RHEA:13065"/>
        <dbReference type="ChEBI" id="CHEBI:15377"/>
        <dbReference type="ChEBI" id="CHEBI:15378"/>
        <dbReference type="ChEBI" id="CHEBI:30616"/>
        <dbReference type="ChEBI" id="CHEBI:43474"/>
        <dbReference type="ChEBI" id="CHEBI:456216"/>
    </reaction>
</comment>
<name>A0A158QIY3_RODNA</name>
<dbReference type="NCBIfam" id="TIGR00614">
    <property type="entry name" value="recQ_fam"/>
    <property type="match status" value="1"/>
</dbReference>
<dbReference type="InterPro" id="IPR014001">
    <property type="entry name" value="Helicase_ATP-bd"/>
</dbReference>
<keyword evidence="15" id="KW-1185">Reference proteome</keyword>
<dbReference type="SUPFAM" id="SSF52540">
    <property type="entry name" value="P-loop containing nucleoside triphosphate hydrolases"/>
    <property type="match status" value="1"/>
</dbReference>
<dbReference type="AlphaFoldDB" id="A0A158QIY3"/>
<dbReference type="InterPro" id="IPR036388">
    <property type="entry name" value="WH-like_DNA-bd_sf"/>
</dbReference>
<dbReference type="Proteomes" id="UP000278807">
    <property type="component" value="Unassembled WGS sequence"/>
</dbReference>
<dbReference type="PANTHER" id="PTHR13710">
    <property type="entry name" value="DNA HELICASE RECQ FAMILY MEMBER"/>
    <property type="match status" value="1"/>
</dbReference>
<evidence type="ECO:0000256" key="5">
    <source>
        <dbReference type="ARBA" id="ARBA00022806"/>
    </source>
</evidence>
<keyword evidence="2" id="KW-0479">Metal-binding</keyword>
<dbReference type="GO" id="GO:0003677">
    <property type="term" value="F:DNA binding"/>
    <property type="evidence" value="ECO:0007669"/>
    <property type="project" value="UniProtKB-KW"/>
</dbReference>
<comment type="similarity">
    <text evidence="1 10">Belongs to the helicase family. RecQ subfamily.</text>
</comment>
<protein>
    <recommendedName>
        <fullName evidence="10">ATP-dependent DNA helicase</fullName>
        <ecNumber evidence="10">5.6.2.4</ecNumber>
    </recommendedName>
</protein>
<evidence type="ECO:0000256" key="1">
    <source>
        <dbReference type="ARBA" id="ARBA00005446"/>
    </source>
</evidence>
<dbReference type="EC" id="5.6.2.4" evidence="10"/>
<dbReference type="GO" id="GO:0005694">
    <property type="term" value="C:chromosome"/>
    <property type="evidence" value="ECO:0007669"/>
    <property type="project" value="TreeGrafter"/>
</dbReference>
<feature type="region of interest" description="Disordered" evidence="11">
    <location>
        <begin position="595"/>
        <end position="619"/>
    </location>
</feature>
<feature type="domain" description="Helicase ATP-binding" evidence="12">
    <location>
        <begin position="96"/>
        <end position="271"/>
    </location>
</feature>
<dbReference type="GO" id="GO:0005634">
    <property type="term" value="C:nucleus"/>
    <property type="evidence" value="ECO:0007669"/>
    <property type="project" value="UniProtKB-SubCell"/>
</dbReference>
<evidence type="ECO:0000256" key="11">
    <source>
        <dbReference type="SAM" id="MobiDB-lite"/>
    </source>
</evidence>
<dbReference type="InterPro" id="IPR001650">
    <property type="entry name" value="Helicase_C-like"/>
</dbReference>
<keyword evidence="4 10" id="KW-0378">Hydrolase</keyword>
<dbReference type="EMBL" id="UZAE01013072">
    <property type="protein sequence ID" value="VDO08044.1"/>
    <property type="molecule type" value="Genomic_DNA"/>
</dbReference>
<keyword evidence="6 10" id="KW-0067">ATP-binding</keyword>
<sequence>MSTDLSGLAIRESQLKVELSSINGRIESLIQQREIVKAEYEQVKHQLAVARLKSSETSGVCTEYTDQLFPWTAELNRVRLELFHIVEFRPLQLPAINAFLDGRDVILVMPTGAGKSLVYQLPSYLETPEHQGTFTLVISPLVSLMTDQAIGLRRLGIPESSVVVLDGSSSPSDQQKILVSISGDDKNKKLSKSKRLMNRLEKAYAKGRLGRIAVDEVHCVSQWGHDFRPDYKFLHVLRTQFPQVPILGLTATASTEVVLDVQKMLGLQQQRCLVLRSSYNRPNLRYKVRFQSSSITTSYSTICDLLKTEFRGQSGIVYCISQKDTESLAEYLNKESIGAAFYHANVDPCRRERDHIAWLDGKLQVIVATVAFGMGIDKPDVRFVIHLSPSKSVENYYQESGRAGRDGQPSQVILLWRLSDLFRLANMVFAEQTGLPKLNQMIGYVVETKRCRRQLIAEGLGYSDWRADHCEEFSCDICSRVDDSPGYEIDASDFVKRMFDVLDENRRRSQRLTGVKLVDLLVKDSGVADELSNRLSFHLNRRQHIRLCEYLLSWCLCHGVLTLDFHFTPYSTIAYVVAASVKGVDMKVRLPDDVLTGEETPKASRKRAPPTPTIELDSD</sequence>
<evidence type="ECO:0000256" key="7">
    <source>
        <dbReference type="ARBA" id="ARBA00023125"/>
    </source>
</evidence>
<evidence type="ECO:0000256" key="3">
    <source>
        <dbReference type="ARBA" id="ARBA00022741"/>
    </source>
</evidence>
<dbReference type="WBParaSite" id="HNAJ_0001048401-mRNA-1">
    <property type="protein sequence ID" value="HNAJ_0001048401-mRNA-1"/>
    <property type="gene ID" value="HNAJ_0001048401"/>
</dbReference>
<dbReference type="Pfam" id="PF00270">
    <property type="entry name" value="DEAD"/>
    <property type="match status" value="1"/>
</dbReference>
<comment type="subcellular location">
    <subcellularLocation>
        <location evidence="10">Nucleus</location>
    </subcellularLocation>
</comment>
<dbReference type="GO" id="GO:0016787">
    <property type="term" value="F:hydrolase activity"/>
    <property type="evidence" value="ECO:0007669"/>
    <property type="project" value="UniProtKB-KW"/>
</dbReference>
<evidence type="ECO:0000313" key="15">
    <source>
        <dbReference type="Proteomes" id="UP000278807"/>
    </source>
</evidence>
<evidence type="ECO:0000256" key="2">
    <source>
        <dbReference type="ARBA" id="ARBA00022723"/>
    </source>
</evidence>